<feature type="non-terminal residue" evidence="2">
    <location>
        <position position="1"/>
    </location>
</feature>
<protein>
    <recommendedName>
        <fullName evidence="1">Integrase catalytic domain-containing protein</fullName>
    </recommendedName>
</protein>
<dbReference type="InterPro" id="IPR036397">
    <property type="entry name" value="RNaseH_sf"/>
</dbReference>
<name>X1NP59_9ZZZZ</name>
<gene>
    <name evidence="2" type="ORF">S06H3_41579</name>
</gene>
<sequence>LQMDNILSLRGSNQYPHSLGLVIRLCLYLDIQPIFIPIREPWRNGIVEHFQNVFDKMFFRSQYFKDFAYLCEQAKDFEKFHNQNHHYSTIGGMTPNQKFKGKMKLLPASFRFPDKLAIVPGQVHLVRLIRSNRILDIFGEEYIMPQDVVYEYVWATIDTGKEILSIYHDSKLIVEYPYLLPKSSIDLSRFDL</sequence>
<dbReference type="AlphaFoldDB" id="X1NP59"/>
<dbReference type="GO" id="GO:0015074">
    <property type="term" value="P:DNA integration"/>
    <property type="evidence" value="ECO:0007669"/>
    <property type="project" value="InterPro"/>
</dbReference>
<evidence type="ECO:0000259" key="1">
    <source>
        <dbReference type="PROSITE" id="PS50994"/>
    </source>
</evidence>
<organism evidence="2">
    <name type="scientific">marine sediment metagenome</name>
    <dbReference type="NCBI Taxonomy" id="412755"/>
    <lineage>
        <taxon>unclassified sequences</taxon>
        <taxon>metagenomes</taxon>
        <taxon>ecological metagenomes</taxon>
    </lineage>
</organism>
<dbReference type="GO" id="GO:0003676">
    <property type="term" value="F:nucleic acid binding"/>
    <property type="evidence" value="ECO:0007669"/>
    <property type="project" value="InterPro"/>
</dbReference>
<dbReference type="SUPFAM" id="SSF53098">
    <property type="entry name" value="Ribonuclease H-like"/>
    <property type="match status" value="1"/>
</dbReference>
<accession>X1NP59</accession>
<evidence type="ECO:0000313" key="2">
    <source>
        <dbReference type="EMBL" id="GAI45832.1"/>
    </source>
</evidence>
<dbReference type="PROSITE" id="PS50994">
    <property type="entry name" value="INTEGRASE"/>
    <property type="match status" value="1"/>
</dbReference>
<dbReference type="InterPro" id="IPR012337">
    <property type="entry name" value="RNaseH-like_sf"/>
</dbReference>
<dbReference type="InterPro" id="IPR001584">
    <property type="entry name" value="Integrase_cat-core"/>
</dbReference>
<proteinExistence type="predicted"/>
<dbReference type="EMBL" id="BARV01025641">
    <property type="protein sequence ID" value="GAI45832.1"/>
    <property type="molecule type" value="Genomic_DNA"/>
</dbReference>
<comment type="caution">
    <text evidence="2">The sequence shown here is derived from an EMBL/GenBank/DDBJ whole genome shotgun (WGS) entry which is preliminary data.</text>
</comment>
<feature type="domain" description="Integrase catalytic" evidence="1">
    <location>
        <begin position="1"/>
        <end position="103"/>
    </location>
</feature>
<reference evidence="2" key="1">
    <citation type="journal article" date="2014" name="Front. Microbiol.">
        <title>High frequency of phylogenetically diverse reductive dehalogenase-homologous genes in deep subseafloor sedimentary metagenomes.</title>
        <authorList>
            <person name="Kawai M."/>
            <person name="Futagami T."/>
            <person name="Toyoda A."/>
            <person name="Takaki Y."/>
            <person name="Nishi S."/>
            <person name="Hori S."/>
            <person name="Arai W."/>
            <person name="Tsubouchi T."/>
            <person name="Morono Y."/>
            <person name="Uchiyama I."/>
            <person name="Ito T."/>
            <person name="Fujiyama A."/>
            <person name="Inagaki F."/>
            <person name="Takami H."/>
        </authorList>
    </citation>
    <scope>NUCLEOTIDE SEQUENCE</scope>
    <source>
        <strain evidence="2">Expedition CK06-06</strain>
    </source>
</reference>
<dbReference type="Gene3D" id="3.30.420.10">
    <property type="entry name" value="Ribonuclease H-like superfamily/Ribonuclease H"/>
    <property type="match status" value="1"/>
</dbReference>